<protein>
    <submittedName>
        <fullName evidence="1">Uncharacterized protein</fullName>
    </submittedName>
</protein>
<evidence type="ECO:0000313" key="2">
    <source>
        <dbReference type="Proteomes" id="UP001501083"/>
    </source>
</evidence>
<name>A0ABP9LFY0_9GAMM</name>
<organism evidence="1 2">
    <name type="scientific">Lysobacter panacisoli</name>
    <dbReference type="NCBI Taxonomy" id="1255263"/>
    <lineage>
        <taxon>Bacteria</taxon>
        <taxon>Pseudomonadati</taxon>
        <taxon>Pseudomonadota</taxon>
        <taxon>Gammaproteobacteria</taxon>
        <taxon>Lysobacterales</taxon>
        <taxon>Lysobacteraceae</taxon>
        <taxon>Lysobacter</taxon>
    </lineage>
</organism>
<reference evidence="2" key="1">
    <citation type="journal article" date="2019" name="Int. J. Syst. Evol. Microbiol.">
        <title>The Global Catalogue of Microorganisms (GCM) 10K type strain sequencing project: providing services to taxonomists for standard genome sequencing and annotation.</title>
        <authorList>
            <consortium name="The Broad Institute Genomics Platform"/>
            <consortium name="The Broad Institute Genome Sequencing Center for Infectious Disease"/>
            <person name="Wu L."/>
            <person name="Ma J."/>
        </authorList>
    </citation>
    <scope>NUCLEOTIDE SEQUENCE [LARGE SCALE GENOMIC DNA]</scope>
    <source>
        <strain evidence="2">JCM 19212</strain>
    </source>
</reference>
<comment type="caution">
    <text evidence="1">The sequence shown here is derived from an EMBL/GenBank/DDBJ whole genome shotgun (WGS) entry which is preliminary data.</text>
</comment>
<gene>
    <name evidence="1" type="ORF">GCM10025759_23090</name>
</gene>
<accession>A0ABP9LFY0</accession>
<evidence type="ECO:0000313" key="1">
    <source>
        <dbReference type="EMBL" id="GAA5077309.1"/>
    </source>
</evidence>
<dbReference type="Proteomes" id="UP001501083">
    <property type="component" value="Unassembled WGS sequence"/>
</dbReference>
<keyword evidence="2" id="KW-1185">Reference proteome</keyword>
<dbReference type="RefSeq" id="WP_158985048.1">
    <property type="nucleotide sequence ID" value="NZ_BAABKY010000002.1"/>
</dbReference>
<sequence>METMSEVLRRTALIEAESHRKMLDLCWAFRAQLEHIQPRLSPADYSYAEALKTFLLRARGV</sequence>
<proteinExistence type="predicted"/>
<dbReference type="EMBL" id="BAABKY010000002">
    <property type="protein sequence ID" value="GAA5077309.1"/>
    <property type="molecule type" value="Genomic_DNA"/>
</dbReference>